<dbReference type="FunFam" id="3.50.30.30:FF:000018">
    <property type="entry name" value="E3 ubiquitin-protein ligase ZNRF3"/>
    <property type="match status" value="1"/>
</dbReference>
<dbReference type="InterPro" id="IPR013083">
    <property type="entry name" value="Znf_RING/FYVE/PHD"/>
</dbReference>
<dbReference type="Pfam" id="PF13639">
    <property type="entry name" value="zf-RING_2"/>
    <property type="match status" value="1"/>
</dbReference>
<comment type="pathway">
    <text evidence="3">Protein modification; protein ubiquitination.</text>
</comment>
<dbReference type="PROSITE" id="PS50089">
    <property type="entry name" value="ZF_RING_2"/>
    <property type="match status" value="1"/>
</dbReference>
<evidence type="ECO:0000256" key="18">
    <source>
        <dbReference type="ARBA" id="ARBA00069169"/>
    </source>
</evidence>
<feature type="region of interest" description="Disordered" evidence="21">
    <location>
        <begin position="246"/>
        <end position="267"/>
    </location>
</feature>
<keyword evidence="7" id="KW-0808">Transferase</keyword>
<keyword evidence="14" id="KW-0862">Zinc</keyword>
<evidence type="ECO:0000256" key="5">
    <source>
        <dbReference type="ARBA" id="ARBA00012483"/>
    </source>
</evidence>
<evidence type="ECO:0000256" key="4">
    <source>
        <dbReference type="ARBA" id="ARBA00008759"/>
    </source>
</evidence>
<dbReference type="GO" id="GO:0030178">
    <property type="term" value="P:negative regulation of Wnt signaling pathway"/>
    <property type="evidence" value="ECO:0007669"/>
    <property type="project" value="UniProtKB-ARBA"/>
</dbReference>
<reference evidence="25" key="3">
    <citation type="submission" date="2025-09" db="UniProtKB">
        <authorList>
            <consortium name="Ensembl"/>
        </authorList>
    </citation>
    <scope>IDENTIFICATION</scope>
</reference>
<evidence type="ECO:0000256" key="22">
    <source>
        <dbReference type="SAM" id="Phobius"/>
    </source>
</evidence>
<dbReference type="SMART" id="SM00184">
    <property type="entry name" value="RING"/>
    <property type="match status" value="1"/>
</dbReference>
<comment type="catalytic activity">
    <reaction evidence="1">
        <text>S-ubiquitinyl-[E2 ubiquitin-conjugating enzyme]-L-cysteine + [acceptor protein]-L-lysine = [E2 ubiquitin-conjugating enzyme]-L-cysteine + N(6)-ubiquitinyl-[acceptor protein]-L-lysine.</text>
        <dbReference type="EC" id="2.3.2.27"/>
    </reaction>
</comment>
<keyword evidence="13" id="KW-0833">Ubl conjugation pathway</keyword>
<keyword evidence="8" id="KW-0879">Wnt signaling pathway</keyword>
<evidence type="ECO:0000259" key="24">
    <source>
        <dbReference type="PROSITE" id="PS50089"/>
    </source>
</evidence>
<dbReference type="AlphaFoldDB" id="A0A8C6M7L8"/>
<evidence type="ECO:0000256" key="6">
    <source>
        <dbReference type="ARBA" id="ARBA00022475"/>
    </source>
</evidence>
<evidence type="ECO:0000313" key="25">
    <source>
        <dbReference type="Ensembl" id="ENSNFUP00015031230.1"/>
    </source>
</evidence>
<keyword evidence="15 22" id="KW-1133">Transmembrane helix</keyword>
<keyword evidence="10" id="KW-0479">Metal-binding</keyword>
<comment type="subcellular location">
    <subcellularLocation>
        <location evidence="2">Cell membrane</location>
        <topology evidence="2">Single-pass type I membrane protein</topology>
    </subcellularLocation>
</comment>
<dbReference type="GO" id="GO:0016055">
    <property type="term" value="P:Wnt signaling pathway"/>
    <property type="evidence" value="ECO:0007669"/>
    <property type="project" value="UniProtKB-KW"/>
</dbReference>
<keyword evidence="11 23" id="KW-0732">Signal</keyword>
<dbReference type="SUPFAM" id="SSF57850">
    <property type="entry name" value="RING/U-box"/>
    <property type="match status" value="1"/>
</dbReference>
<feature type="transmembrane region" description="Helical" evidence="22">
    <location>
        <begin position="195"/>
        <end position="217"/>
    </location>
</feature>
<evidence type="ECO:0000256" key="7">
    <source>
        <dbReference type="ARBA" id="ARBA00022679"/>
    </source>
</evidence>
<gene>
    <name evidence="25" type="primary">ZNRF3</name>
    <name evidence="25" type="synonym">znrf3</name>
</gene>
<dbReference type="InterPro" id="IPR040700">
    <property type="entry name" value="ZNRF-3_ecto"/>
</dbReference>
<dbReference type="PANTHER" id="PTHR16200">
    <property type="entry name" value="RING ZINC FINGER"/>
    <property type="match status" value="1"/>
</dbReference>
<evidence type="ECO:0000256" key="17">
    <source>
        <dbReference type="ARBA" id="ARBA00029838"/>
    </source>
</evidence>
<dbReference type="GO" id="GO:0005886">
    <property type="term" value="C:plasma membrane"/>
    <property type="evidence" value="ECO:0007669"/>
    <property type="project" value="UniProtKB-SubCell"/>
</dbReference>
<evidence type="ECO:0000256" key="13">
    <source>
        <dbReference type="ARBA" id="ARBA00022786"/>
    </source>
</evidence>
<reference evidence="25" key="1">
    <citation type="submission" date="2014-08" db="EMBL/GenBank/DDBJ databases">
        <authorList>
            <person name="Senf B."/>
            <person name="Petzold A."/>
            <person name="Downie B.R."/>
            <person name="Koch P."/>
            <person name="Platzer M."/>
        </authorList>
    </citation>
    <scope>NUCLEOTIDE SEQUENCE [LARGE SCALE GENOMIC DNA]</scope>
    <source>
        <strain evidence="25">GRZ</strain>
    </source>
</reference>
<evidence type="ECO:0000256" key="21">
    <source>
        <dbReference type="SAM" id="MobiDB-lite"/>
    </source>
</evidence>
<organism evidence="25 26">
    <name type="scientific">Nothobranchius furzeri</name>
    <name type="common">Turquoise killifish</name>
    <dbReference type="NCBI Taxonomy" id="105023"/>
    <lineage>
        <taxon>Eukaryota</taxon>
        <taxon>Metazoa</taxon>
        <taxon>Chordata</taxon>
        <taxon>Craniata</taxon>
        <taxon>Vertebrata</taxon>
        <taxon>Euteleostomi</taxon>
        <taxon>Actinopterygii</taxon>
        <taxon>Neopterygii</taxon>
        <taxon>Teleostei</taxon>
        <taxon>Neoteleostei</taxon>
        <taxon>Acanthomorphata</taxon>
        <taxon>Ovalentaria</taxon>
        <taxon>Atherinomorphae</taxon>
        <taxon>Cyprinodontiformes</taxon>
        <taxon>Nothobranchiidae</taxon>
        <taxon>Nothobranchius</taxon>
    </lineage>
</organism>
<evidence type="ECO:0000256" key="9">
    <source>
        <dbReference type="ARBA" id="ARBA00022692"/>
    </source>
</evidence>
<evidence type="ECO:0000256" key="20">
    <source>
        <dbReference type="PROSITE-ProRule" id="PRU00175"/>
    </source>
</evidence>
<dbReference type="GeneTree" id="ENSGT00940000154006"/>
<feature type="region of interest" description="Disordered" evidence="21">
    <location>
        <begin position="622"/>
        <end position="664"/>
    </location>
</feature>
<evidence type="ECO:0000256" key="14">
    <source>
        <dbReference type="ARBA" id="ARBA00022833"/>
    </source>
</evidence>
<dbReference type="GO" id="GO:0008270">
    <property type="term" value="F:zinc ion binding"/>
    <property type="evidence" value="ECO:0007669"/>
    <property type="project" value="UniProtKB-KW"/>
</dbReference>
<evidence type="ECO:0000256" key="12">
    <source>
        <dbReference type="ARBA" id="ARBA00022771"/>
    </source>
</evidence>
<evidence type="ECO:0000256" key="3">
    <source>
        <dbReference type="ARBA" id="ARBA00004906"/>
    </source>
</evidence>
<feature type="compositionally biased region" description="Low complexity" evidence="21">
    <location>
        <begin position="256"/>
        <end position="267"/>
    </location>
</feature>
<dbReference type="Ensembl" id="ENSNFUT00015032635.1">
    <property type="protein sequence ID" value="ENSNFUP00015031230.1"/>
    <property type="gene ID" value="ENSNFUG00015015167.1"/>
</dbReference>
<feature type="compositionally biased region" description="Basic and acidic residues" evidence="21">
    <location>
        <begin position="823"/>
        <end position="835"/>
    </location>
</feature>
<dbReference type="InterPro" id="IPR001841">
    <property type="entry name" value="Znf_RING"/>
</dbReference>
<accession>A0A8C6M7L8</accession>
<feature type="chain" id="PRO_5034786175" description="E3 ubiquitin-protein ligase ZNRF3" evidence="23">
    <location>
        <begin position="36"/>
        <end position="876"/>
    </location>
</feature>
<dbReference type="EC" id="2.3.2.27" evidence="5"/>
<comment type="similarity">
    <text evidence="4">Belongs to the ZNRF3 family.</text>
</comment>
<feature type="compositionally biased region" description="Polar residues" evidence="21">
    <location>
        <begin position="633"/>
        <end position="657"/>
    </location>
</feature>
<dbReference type="GO" id="GO:0016567">
    <property type="term" value="P:protein ubiquitination"/>
    <property type="evidence" value="ECO:0007669"/>
    <property type="project" value="UniProtKB-UniPathway"/>
</dbReference>
<feature type="domain" description="RING-type" evidence="24">
    <location>
        <begin position="272"/>
        <end position="313"/>
    </location>
</feature>
<evidence type="ECO:0000256" key="2">
    <source>
        <dbReference type="ARBA" id="ARBA00004251"/>
    </source>
</evidence>
<feature type="signal peptide" evidence="23">
    <location>
        <begin position="1"/>
        <end position="35"/>
    </location>
</feature>
<dbReference type="GO" id="GO:0061630">
    <property type="term" value="F:ubiquitin protein ligase activity"/>
    <property type="evidence" value="ECO:0007669"/>
    <property type="project" value="UniProtKB-EC"/>
</dbReference>
<dbReference type="Gene3D" id="3.30.40.10">
    <property type="entry name" value="Zinc/RING finger domain, C3HC4 (zinc finger)"/>
    <property type="match status" value="1"/>
</dbReference>
<evidence type="ECO:0000256" key="16">
    <source>
        <dbReference type="ARBA" id="ARBA00023136"/>
    </source>
</evidence>
<keyword evidence="16 22" id="KW-0472">Membrane</keyword>
<name>A0A8C6M7L8_NOTFU</name>
<protein>
    <recommendedName>
        <fullName evidence="18">E3 ubiquitin-protein ligase ZNRF3</fullName>
        <ecNumber evidence="5">2.3.2.27</ecNumber>
    </recommendedName>
    <alternativeName>
        <fullName evidence="19">RING-type E3 ubiquitin transferase ZNRF3</fullName>
    </alternativeName>
    <alternativeName>
        <fullName evidence="17">Zinc/RING finger protein 3</fullName>
    </alternativeName>
</protein>
<evidence type="ECO:0000256" key="1">
    <source>
        <dbReference type="ARBA" id="ARBA00000900"/>
    </source>
</evidence>
<sequence length="876" mass="95177">MMVLPRRGSARVPDSSVVPPLLLWLAAASLGSALAKDTAFVEVVLFESSPNGDYTTYTTGLQGRFSKAGATISAEGEIVQMHPLGLCNNNDEEDLYEYGWVGVVKLEQPELDPSCLTVLGKAKRAVQRGATAVIFDVSENPDAIDQLNQVAEDPLKRPVVYVKGNDAVKLMNIVNKQKVARARIQHRQPRQPTEYFDMGIFLAFFVVVSLVCLILLIKIKLKQRRSQSSMNRMAIQALEKMETRKFKAKGKGQRESSCGASDSLSGSSTSDCAICLEKYIDGEELRVIPCAHRFHKKCVDPWLLQHHTCPHCRHNIIEQKKGNPGPACMDPASALHGRQRVVLPVHYPGRVHRAGQVTAYPTRTSMDPHGNPITVLTVDQHPDPQGLYPPQSSAFLRSYHPTLHLEHSLNPHHCRLEHRGPPAYPAQPHHAAFKRPKFHGRSFSRAACFSQYETMYQHYYFQGLSFPQQPDGGGVHKGHHSRAFQQGLLYPTVVHMAPPASRIGDGGSTSGLSCYHGHRSVCSGYLADCPGSDSSSSSSSGQCHCSSSDSMLDCTEVSNQGVYGSCSTFRSSLSSDYDPYVYRSKSPCRGSTGEAACTTVPAEDSSISAPVGHERLQLPSAASGFNSRDHHSNCSLEPNHSSRSSLEPRENSSTTSAGAPEATAADRVNGALEESGELGAAACSCCFEVIPPTAECKGQDLDNAGPVASGHCQRGVDFQSSASKNYFSPEHLCPPEQVSYEGLPCCFYKEMKVHRATAGHFTEDYAVNVQYAHAESEACSGQGCCELNHRIPIIPEDTDCELGSGADTRSGLLPVSITVETELRTGEQREPKERYFPSGQLRGHTEGTRALFHPPLSASPPTPGASTSTHERDPGP</sequence>
<dbReference type="InterPro" id="IPR051073">
    <property type="entry name" value="ZNRF3_Arkadia_E3_ligases"/>
</dbReference>
<feature type="region of interest" description="Disordered" evidence="21">
    <location>
        <begin position="823"/>
        <end position="876"/>
    </location>
</feature>
<dbReference type="Pfam" id="PF18212">
    <property type="entry name" value="ZNRF_3_ecto"/>
    <property type="match status" value="1"/>
</dbReference>
<evidence type="ECO:0000256" key="11">
    <source>
        <dbReference type="ARBA" id="ARBA00022729"/>
    </source>
</evidence>
<keyword evidence="9 22" id="KW-0812">Transmembrane</keyword>
<keyword evidence="12 20" id="KW-0863">Zinc-finger</keyword>
<dbReference type="Proteomes" id="UP000694548">
    <property type="component" value="Chromosome sgr11"/>
</dbReference>
<reference evidence="25" key="2">
    <citation type="submission" date="2025-08" db="UniProtKB">
        <authorList>
            <consortium name="Ensembl"/>
        </authorList>
    </citation>
    <scope>IDENTIFICATION</scope>
</reference>
<evidence type="ECO:0000313" key="26">
    <source>
        <dbReference type="Proteomes" id="UP000694548"/>
    </source>
</evidence>
<evidence type="ECO:0000256" key="15">
    <source>
        <dbReference type="ARBA" id="ARBA00022989"/>
    </source>
</evidence>
<proteinExistence type="inferred from homology"/>
<evidence type="ECO:0000256" key="19">
    <source>
        <dbReference type="ARBA" id="ARBA00077187"/>
    </source>
</evidence>
<dbReference type="FunFam" id="3.30.40.10:FF:000075">
    <property type="entry name" value="Putative e3 ubiquitin-protein ligase rnf43"/>
    <property type="match status" value="1"/>
</dbReference>
<keyword evidence="6" id="KW-1003">Cell membrane</keyword>
<dbReference type="UniPathway" id="UPA00143"/>
<evidence type="ECO:0000256" key="23">
    <source>
        <dbReference type="SAM" id="SignalP"/>
    </source>
</evidence>
<evidence type="ECO:0000256" key="8">
    <source>
        <dbReference type="ARBA" id="ARBA00022687"/>
    </source>
</evidence>
<keyword evidence="26" id="KW-1185">Reference proteome</keyword>
<evidence type="ECO:0000256" key="10">
    <source>
        <dbReference type="ARBA" id="ARBA00022723"/>
    </source>
</evidence>
<dbReference type="Gene3D" id="3.50.30.30">
    <property type="match status" value="1"/>
</dbReference>